<dbReference type="EMBL" id="CP040058">
    <property type="protein sequence ID" value="QCP34415.1"/>
    <property type="molecule type" value="Genomic_DNA"/>
</dbReference>
<evidence type="ECO:0000256" key="2">
    <source>
        <dbReference type="PIRSR" id="PIRSR001359-3"/>
    </source>
</evidence>
<proteinExistence type="predicted"/>
<comment type="cofactor">
    <cofactor evidence="2">
        <name>Zn(2+)</name>
        <dbReference type="ChEBI" id="CHEBI:29105"/>
    </cofactor>
    <text evidence="2">Binds 2 Zn(2+) ions per subunit. One is catalytic and the other provides a structural contribution.</text>
</comment>
<dbReference type="GO" id="GO:0004332">
    <property type="term" value="F:fructose-bisphosphate aldolase activity"/>
    <property type="evidence" value="ECO:0007669"/>
    <property type="project" value="UniProtKB-EC"/>
</dbReference>
<keyword evidence="2" id="KW-0862">Zinc</keyword>
<feature type="binding site" evidence="2">
    <location>
        <position position="133"/>
    </location>
    <ligand>
        <name>Zn(2+)</name>
        <dbReference type="ChEBI" id="CHEBI:29105"/>
        <label>2</label>
    </ligand>
</feature>
<dbReference type="SUPFAM" id="SSF51569">
    <property type="entry name" value="Aldolase"/>
    <property type="match status" value="1"/>
</dbReference>
<dbReference type="Gene3D" id="3.20.20.70">
    <property type="entry name" value="Aldolase class I"/>
    <property type="match status" value="1"/>
</dbReference>
<sequence>MLVNLQNILKEAEEGGYAIPCFNVPNFEMARAAMDAASELSVPVIIGHVQVHDSLIPIENIGPQTVEYAKRATAPVCVHLDHGINLSFVMRGIRCGYSSIMYDCSDLPFEENVKRIREFTKAAHEMGLSVEAELGTMSSTAEDSHGGPRLLGREEIKKTFTDPDMAAEFALRTGVDALAVCFGTVHGIYAEEPMLDIDRVREIRQKMPESTRLVMHGGSGVDQAQVQEAIRAGITKINYHSYWSKAAARHVYEKLKENGGDMFYHEVQEEAYRKLKEDAKEVLLRFRGERDGAEVLFSSADQAVPHFTR</sequence>
<dbReference type="RefSeq" id="WP_137327953.1">
    <property type="nucleotide sequence ID" value="NZ_CP040058.1"/>
</dbReference>
<dbReference type="GO" id="GO:0005975">
    <property type="term" value="P:carbohydrate metabolic process"/>
    <property type="evidence" value="ECO:0007669"/>
    <property type="project" value="InterPro"/>
</dbReference>
<reference evidence="3 4" key="1">
    <citation type="submission" date="2019-05" db="EMBL/GenBank/DDBJ databases">
        <title>Complete genome sequencing of Anaerostipes rhamnosivorans.</title>
        <authorList>
            <person name="Bui T.P.N."/>
            <person name="de Vos W.M."/>
        </authorList>
    </citation>
    <scope>NUCLEOTIDE SEQUENCE [LARGE SCALE GENOMIC DNA]</scope>
    <source>
        <strain evidence="3 4">1y2</strain>
    </source>
</reference>
<dbReference type="EC" id="4.1.2.13" evidence="3"/>
<dbReference type="InterPro" id="IPR013785">
    <property type="entry name" value="Aldolase_TIM"/>
</dbReference>
<dbReference type="Proteomes" id="UP000298653">
    <property type="component" value="Chromosome"/>
</dbReference>
<dbReference type="PANTHER" id="PTHR30304">
    <property type="entry name" value="D-TAGATOSE-1,6-BISPHOSPHATE ALDOLASE"/>
    <property type="match status" value="1"/>
</dbReference>
<feature type="binding site" evidence="2">
    <location>
        <position position="82"/>
    </location>
    <ligand>
        <name>Zn(2+)</name>
        <dbReference type="ChEBI" id="CHEBI:29105"/>
        <label>1</label>
        <note>catalytic</note>
    </ligand>
</feature>
<evidence type="ECO:0000313" key="3">
    <source>
        <dbReference type="EMBL" id="QCP34415.1"/>
    </source>
</evidence>
<dbReference type="KEGG" id="arf:AR1Y2_0961"/>
<dbReference type="GO" id="GO:0008270">
    <property type="term" value="F:zinc ion binding"/>
    <property type="evidence" value="ECO:0007669"/>
    <property type="project" value="InterPro"/>
</dbReference>
<keyword evidence="4" id="KW-1185">Reference proteome</keyword>
<dbReference type="OrthoDB" id="9803995at2"/>
<dbReference type="AlphaFoldDB" id="A0A4P8ICL2"/>
<dbReference type="Pfam" id="PF01116">
    <property type="entry name" value="F_bP_aldolase"/>
    <property type="match status" value="1"/>
</dbReference>
<keyword evidence="2" id="KW-0479">Metal-binding</keyword>
<dbReference type="InterPro" id="IPR000771">
    <property type="entry name" value="FBA_II"/>
</dbReference>
<organism evidence="3 4">
    <name type="scientific">Anaerostipes rhamnosivorans</name>
    <dbReference type="NCBI Taxonomy" id="1229621"/>
    <lineage>
        <taxon>Bacteria</taxon>
        <taxon>Bacillati</taxon>
        <taxon>Bacillota</taxon>
        <taxon>Clostridia</taxon>
        <taxon>Lachnospirales</taxon>
        <taxon>Lachnospiraceae</taxon>
        <taxon>Anaerostipes</taxon>
    </lineage>
</organism>
<dbReference type="PANTHER" id="PTHR30304:SF0">
    <property type="entry name" value="D-TAGATOSE-1,6-BISPHOSPHATE ALDOLASE SUBUNIT GATY-RELATED"/>
    <property type="match status" value="1"/>
</dbReference>
<name>A0A4P8ICL2_9FIRM</name>
<dbReference type="InterPro" id="IPR050246">
    <property type="entry name" value="Class_II_FBP_aldolase"/>
</dbReference>
<gene>
    <name evidence="3" type="ORF">AR1Y2_0961</name>
</gene>
<dbReference type="PIRSF" id="PIRSF001359">
    <property type="entry name" value="F_bP_aldolase_II"/>
    <property type="match status" value="1"/>
</dbReference>
<evidence type="ECO:0000313" key="4">
    <source>
        <dbReference type="Proteomes" id="UP000298653"/>
    </source>
</evidence>
<feature type="binding site" evidence="2">
    <location>
        <position position="186"/>
    </location>
    <ligand>
        <name>Zn(2+)</name>
        <dbReference type="ChEBI" id="CHEBI:29105"/>
        <label>1</label>
        <note>catalytic</note>
    </ligand>
</feature>
<feature type="binding site" evidence="2">
    <location>
        <position position="216"/>
    </location>
    <ligand>
        <name>Zn(2+)</name>
        <dbReference type="ChEBI" id="CHEBI:29105"/>
        <label>1</label>
        <note>catalytic</note>
    </ligand>
</feature>
<feature type="active site" description="Proton donor" evidence="1">
    <location>
        <position position="81"/>
    </location>
</feature>
<keyword evidence="3" id="KW-0456">Lyase</keyword>
<feature type="binding site" evidence="2">
    <location>
        <position position="103"/>
    </location>
    <ligand>
        <name>Zn(2+)</name>
        <dbReference type="ChEBI" id="CHEBI:29105"/>
        <label>2</label>
    </ligand>
</feature>
<evidence type="ECO:0000256" key="1">
    <source>
        <dbReference type="PIRSR" id="PIRSR001359-1"/>
    </source>
</evidence>
<protein>
    <submittedName>
        <fullName evidence="3">Fructose-bisphosphate aldolase class II</fullName>
        <ecNumber evidence="3">4.1.2.13</ecNumber>
    </submittedName>
</protein>
<accession>A0A4P8ICL2</accession>